<dbReference type="FunFam" id="1.20.1250.20:FF:000475">
    <property type="entry name" value="MFS multidrug transporter, putative"/>
    <property type="match status" value="1"/>
</dbReference>
<dbReference type="Proteomes" id="UP000234275">
    <property type="component" value="Unassembled WGS sequence"/>
</dbReference>
<feature type="domain" description="Major facilitator superfamily (MFS) profile" evidence="6">
    <location>
        <begin position="52"/>
        <end position="479"/>
    </location>
</feature>
<feature type="transmembrane region" description="Helical" evidence="5">
    <location>
        <begin position="454"/>
        <end position="477"/>
    </location>
</feature>
<dbReference type="STRING" id="1392250.A0A2I2GQE7"/>
<evidence type="ECO:0000259" key="6">
    <source>
        <dbReference type="PROSITE" id="PS50850"/>
    </source>
</evidence>
<feature type="transmembrane region" description="Helical" evidence="5">
    <location>
        <begin position="210"/>
        <end position="229"/>
    </location>
</feature>
<dbReference type="OrthoDB" id="5410178at2759"/>
<proteinExistence type="predicted"/>
<comment type="subcellular location">
    <subcellularLocation>
        <location evidence="1">Membrane</location>
        <topology evidence="1">Multi-pass membrane protein</topology>
    </subcellularLocation>
</comment>
<keyword evidence="8" id="KW-1185">Reference proteome</keyword>
<gene>
    <name evidence="7" type="ORF">P170DRAFT_398991</name>
</gene>
<dbReference type="EMBL" id="MSFO01000001">
    <property type="protein sequence ID" value="PLB55103.1"/>
    <property type="molecule type" value="Genomic_DNA"/>
</dbReference>
<protein>
    <submittedName>
        <fullName evidence="7">MFS multidrug transporter</fullName>
    </submittedName>
</protein>
<reference evidence="7 8" key="1">
    <citation type="submission" date="2016-12" db="EMBL/GenBank/DDBJ databases">
        <title>The genomes of Aspergillus section Nigri reveals drivers in fungal speciation.</title>
        <authorList>
            <consortium name="DOE Joint Genome Institute"/>
            <person name="Vesth T.C."/>
            <person name="Nybo J."/>
            <person name="Theobald S."/>
            <person name="Brandl J."/>
            <person name="Frisvad J.C."/>
            <person name="Nielsen K.F."/>
            <person name="Lyhne E.K."/>
            <person name="Kogle M.E."/>
            <person name="Kuo A."/>
            <person name="Riley R."/>
            <person name="Clum A."/>
            <person name="Nolan M."/>
            <person name="Lipzen A."/>
            <person name="Salamov A."/>
            <person name="Henrissat B."/>
            <person name="Wiebenga A."/>
            <person name="De Vries R.P."/>
            <person name="Grigoriev I.V."/>
            <person name="Mortensen U.H."/>
            <person name="Andersen M.R."/>
            <person name="Baker S.E."/>
        </authorList>
    </citation>
    <scope>NUCLEOTIDE SEQUENCE [LARGE SCALE GENOMIC DNA]</scope>
    <source>
        <strain evidence="7 8">IBT 23096</strain>
    </source>
</reference>
<evidence type="ECO:0000256" key="1">
    <source>
        <dbReference type="ARBA" id="ARBA00004141"/>
    </source>
</evidence>
<dbReference type="InterPro" id="IPR036259">
    <property type="entry name" value="MFS_trans_sf"/>
</dbReference>
<evidence type="ECO:0000256" key="3">
    <source>
        <dbReference type="ARBA" id="ARBA00022989"/>
    </source>
</evidence>
<dbReference type="Pfam" id="PF07690">
    <property type="entry name" value="MFS_1"/>
    <property type="match status" value="1"/>
</dbReference>
<dbReference type="RefSeq" id="XP_024710405.1">
    <property type="nucleotide sequence ID" value="XM_024846258.1"/>
</dbReference>
<evidence type="ECO:0000313" key="7">
    <source>
        <dbReference type="EMBL" id="PLB55103.1"/>
    </source>
</evidence>
<dbReference type="PANTHER" id="PTHR23502">
    <property type="entry name" value="MAJOR FACILITATOR SUPERFAMILY"/>
    <property type="match status" value="1"/>
</dbReference>
<feature type="transmembrane region" description="Helical" evidence="5">
    <location>
        <begin position="178"/>
        <end position="198"/>
    </location>
</feature>
<accession>A0A2I2GQE7</accession>
<sequence length="508" mass="55828">MSEIHKSPIVVDKDVLEPYLSEFRLQVACDGIHIQWAKGNPRHPRNWSLLRKVHDASLIIFLELFTTAISTAGSTTAHYAAGEFGIRKELSIFLFVSIYLLGQGIGAIIFPPYSEAFGRKNLYIVSTALYSVACVIVASVHCLSGVVIGRFVSGFLSAIPTTVVMGSIEDMFNSKDRVWMVCCWAVVSNLGLIVGPIMSTFVTADLGWRWLFYLATIVTGGLALLLLGIRESRPSMALAKEVAKLRKATQIETLEGLNPDETPDWQTFVRIALFRPARLFFTELIVFIVSIMSAVAIALVYLFTEVLPPVYEEFGFSPKQACLPFLAIGIGLAFGVLTRCLDLHIIEKHRQQGRPLLPEHKLAGFWIGTPILAGALWVFAWTIPPEVTNVHWTVSTLALVLIGYALNEIDYVLSGYLTDSYLSYAASGLAALSLVRALLSAALPLIAVPMFSDLGANVAVSVLAAIATVFCLVPPLFSRYGETIRARSQFAKYSLRMYNESSVDENGY</sequence>
<keyword evidence="2 5" id="KW-0812">Transmembrane</keyword>
<keyword evidence="4 5" id="KW-0472">Membrane</keyword>
<dbReference type="SUPFAM" id="SSF103473">
    <property type="entry name" value="MFS general substrate transporter"/>
    <property type="match status" value="1"/>
</dbReference>
<dbReference type="GO" id="GO:0022857">
    <property type="term" value="F:transmembrane transporter activity"/>
    <property type="evidence" value="ECO:0007669"/>
    <property type="project" value="InterPro"/>
</dbReference>
<feature type="transmembrane region" description="Helical" evidence="5">
    <location>
        <begin position="58"/>
        <end position="80"/>
    </location>
</feature>
<feature type="transmembrane region" description="Helical" evidence="5">
    <location>
        <begin position="389"/>
        <end position="409"/>
    </location>
</feature>
<evidence type="ECO:0000256" key="5">
    <source>
        <dbReference type="SAM" id="Phobius"/>
    </source>
</evidence>
<dbReference type="GO" id="GO:0016020">
    <property type="term" value="C:membrane"/>
    <property type="evidence" value="ECO:0007669"/>
    <property type="project" value="UniProtKB-SubCell"/>
</dbReference>
<dbReference type="VEuPathDB" id="FungiDB:P170DRAFT_398991"/>
<comment type="caution">
    <text evidence="7">The sequence shown here is derived from an EMBL/GenBank/DDBJ whole genome shotgun (WGS) entry which is preliminary data.</text>
</comment>
<dbReference type="InterPro" id="IPR011701">
    <property type="entry name" value="MFS"/>
</dbReference>
<dbReference type="PROSITE" id="PS50850">
    <property type="entry name" value="MFS"/>
    <property type="match status" value="1"/>
</dbReference>
<feature type="transmembrane region" description="Helical" evidence="5">
    <location>
        <begin position="362"/>
        <end position="383"/>
    </location>
</feature>
<organism evidence="7 8">
    <name type="scientific">Aspergillus steynii IBT 23096</name>
    <dbReference type="NCBI Taxonomy" id="1392250"/>
    <lineage>
        <taxon>Eukaryota</taxon>
        <taxon>Fungi</taxon>
        <taxon>Dikarya</taxon>
        <taxon>Ascomycota</taxon>
        <taxon>Pezizomycotina</taxon>
        <taxon>Eurotiomycetes</taxon>
        <taxon>Eurotiomycetidae</taxon>
        <taxon>Eurotiales</taxon>
        <taxon>Aspergillaceae</taxon>
        <taxon>Aspergillus</taxon>
        <taxon>Aspergillus subgen. Circumdati</taxon>
    </lineage>
</organism>
<feature type="transmembrane region" description="Helical" evidence="5">
    <location>
        <begin position="323"/>
        <end position="341"/>
    </location>
</feature>
<dbReference type="InterPro" id="IPR020846">
    <property type="entry name" value="MFS_dom"/>
</dbReference>
<keyword evidence="3 5" id="KW-1133">Transmembrane helix</keyword>
<feature type="transmembrane region" description="Helical" evidence="5">
    <location>
        <begin position="421"/>
        <end position="448"/>
    </location>
</feature>
<dbReference type="Gene3D" id="1.20.1250.20">
    <property type="entry name" value="MFS general substrate transporter like domains"/>
    <property type="match status" value="1"/>
</dbReference>
<feature type="transmembrane region" description="Helical" evidence="5">
    <location>
        <begin position="122"/>
        <end position="141"/>
    </location>
</feature>
<name>A0A2I2GQE7_9EURO</name>
<evidence type="ECO:0000313" key="8">
    <source>
        <dbReference type="Proteomes" id="UP000234275"/>
    </source>
</evidence>
<feature type="transmembrane region" description="Helical" evidence="5">
    <location>
        <begin position="92"/>
        <end position="110"/>
    </location>
</feature>
<dbReference type="GeneID" id="36553957"/>
<evidence type="ECO:0000256" key="4">
    <source>
        <dbReference type="ARBA" id="ARBA00023136"/>
    </source>
</evidence>
<feature type="transmembrane region" description="Helical" evidence="5">
    <location>
        <begin position="280"/>
        <end position="303"/>
    </location>
</feature>
<evidence type="ECO:0000256" key="2">
    <source>
        <dbReference type="ARBA" id="ARBA00022692"/>
    </source>
</evidence>
<dbReference type="AlphaFoldDB" id="A0A2I2GQE7"/>
<feature type="transmembrane region" description="Helical" evidence="5">
    <location>
        <begin position="147"/>
        <end position="166"/>
    </location>
</feature>
<dbReference type="PANTHER" id="PTHR23502:SF157">
    <property type="entry name" value="MAJOR FACILITATOR SUPERFAMILY (MFS) PROFILE DOMAIN-CONTAINING PROTEIN-RELATED"/>
    <property type="match status" value="1"/>
</dbReference>